<dbReference type="PANTHER" id="PTHR13387:SF9">
    <property type="entry name" value="PROTEIN HGH1 HOMOLOG"/>
    <property type="match status" value="1"/>
</dbReference>
<dbReference type="PANTHER" id="PTHR13387">
    <property type="entry name" value="PROTEIN HGH1 HOMOLOG"/>
    <property type="match status" value="1"/>
</dbReference>
<feature type="domain" description="Protein HGH1 C-terminal" evidence="2">
    <location>
        <begin position="342"/>
        <end position="394"/>
    </location>
</feature>
<evidence type="ECO:0000313" key="3">
    <source>
        <dbReference type="EMBL" id="CEM10091.1"/>
    </source>
</evidence>
<dbReference type="InterPro" id="IPR016024">
    <property type="entry name" value="ARM-type_fold"/>
</dbReference>
<sequence>MSVSVSEEDLRDLIGFLSAQREDLRSQAFDAVLAFSQQSVLLDFLKKEENEKTAIKSLLRAVDDENVEIAKTSLKTMINLAESHQLCERMLKSRGVARVMDSLRQQAKRKTANQNFEHLHLMLLTNLTQLDTGKAALLQLTEKDEALKGMFLNLICDLCLRPIEPTSDREMADKYIHAVHLLVNISASKKGRHELSARGGALLSSLLCFLRAPQNNPARVTLPRREACLQLLWNLCADAECHEAMGVVEGEEVSEAAGVVCQIGAALLPPSGDKRRRLRAKTHIREGMVGQGAGCSDENAGSMRVEVIEEDKEDLTSVHPFILREACGPPVSLEARRSLLSSVTQLLKTKSGREAGRKAGLFDVLRIWDLSEETGEIKEGISEIVHLLVFSEEELEEQDKEMRQKQAEQKAKQEKEKASKKAAEENSSAKTTPSIQEAQPHEESLSEVPQQGEKNEKETGAEADCVSETASVTGLFDDIESASGNRNGAFTMSDIKESDKEGEVRTQERGGNGCIDSETKGEKEMMELD</sequence>
<accession>A0A0G4FBV0</accession>
<protein>
    <recommendedName>
        <fullName evidence="2">Protein HGH1 C-terminal domain-containing protein</fullName>
    </recommendedName>
</protein>
<name>A0A0G4FBV0_9ALVE</name>
<dbReference type="InterPro" id="IPR011989">
    <property type="entry name" value="ARM-like"/>
</dbReference>
<dbReference type="Pfam" id="PF04064">
    <property type="entry name" value="DUF384"/>
    <property type="match status" value="1"/>
</dbReference>
<proteinExistence type="predicted"/>
<dbReference type="InterPro" id="IPR039717">
    <property type="entry name" value="Hgh1"/>
</dbReference>
<dbReference type="VEuPathDB" id="CryptoDB:Cvel_16087"/>
<dbReference type="EMBL" id="CDMZ01000247">
    <property type="protein sequence ID" value="CEM10091.1"/>
    <property type="molecule type" value="Genomic_DNA"/>
</dbReference>
<feature type="compositionally biased region" description="Basic and acidic residues" evidence="1">
    <location>
        <begin position="517"/>
        <end position="529"/>
    </location>
</feature>
<organism evidence="3">
    <name type="scientific">Chromera velia CCMP2878</name>
    <dbReference type="NCBI Taxonomy" id="1169474"/>
    <lineage>
        <taxon>Eukaryota</taxon>
        <taxon>Sar</taxon>
        <taxon>Alveolata</taxon>
        <taxon>Colpodellida</taxon>
        <taxon>Chromeraceae</taxon>
        <taxon>Chromera</taxon>
    </lineage>
</organism>
<dbReference type="Gene3D" id="1.25.10.10">
    <property type="entry name" value="Leucine-rich Repeat Variant"/>
    <property type="match status" value="1"/>
</dbReference>
<feature type="compositionally biased region" description="Basic and acidic residues" evidence="1">
    <location>
        <begin position="400"/>
        <end position="424"/>
    </location>
</feature>
<dbReference type="SUPFAM" id="SSF48371">
    <property type="entry name" value="ARM repeat"/>
    <property type="match status" value="1"/>
</dbReference>
<feature type="region of interest" description="Disordered" evidence="1">
    <location>
        <begin position="398"/>
        <end position="529"/>
    </location>
</feature>
<dbReference type="InterPro" id="IPR007206">
    <property type="entry name" value="Protein_HGH1_C"/>
</dbReference>
<gene>
    <name evidence="3" type="ORF">Cvel_16087</name>
</gene>
<evidence type="ECO:0000256" key="1">
    <source>
        <dbReference type="SAM" id="MobiDB-lite"/>
    </source>
</evidence>
<evidence type="ECO:0000259" key="2">
    <source>
        <dbReference type="Pfam" id="PF04064"/>
    </source>
</evidence>
<reference evidence="3" key="1">
    <citation type="submission" date="2014-11" db="EMBL/GenBank/DDBJ databases">
        <authorList>
            <person name="Otto D Thomas"/>
            <person name="Naeem Raeece"/>
        </authorList>
    </citation>
    <scope>NUCLEOTIDE SEQUENCE</scope>
</reference>
<feature type="compositionally biased region" description="Basic and acidic residues" evidence="1">
    <location>
        <begin position="494"/>
        <end position="508"/>
    </location>
</feature>
<dbReference type="AlphaFoldDB" id="A0A0G4FBV0"/>